<evidence type="ECO:0000256" key="3">
    <source>
        <dbReference type="ARBA" id="ARBA00022692"/>
    </source>
</evidence>
<name>A0A1B0AZD5_9MUSC</name>
<reference evidence="8" key="2">
    <citation type="submission" date="2020-05" db="UniProtKB">
        <authorList>
            <consortium name="EnsemblMetazoa"/>
        </authorList>
    </citation>
    <scope>IDENTIFICATION</scope>
    <source>
        <strain evidence="8">IAEA</strain>
    </source>
</reference>
<dbReference type="Pfam" id="PF07690">
    <property type="entry name" value="MFS_1"/>
    <property type="match status" value="1"/>
</dbReference>
<dbReference type="EMBL" id="JXJN01006255">
    <property type="status" value="NOT_ANNOTATED_CDS"/>
    <property type="molecule type" value="Genomic_DNA"/>
</dbReference>
<dbReference type="GO" id="GO:0022857">
    <property type="term" value="F:transmembrane transporter activity"/>
    <property type="evidence" value="ECO:0007669"/>
    <property type="project" value="InterPro"/>
</dbReference>
<accession>A0A1B0AZD5</accession>
<dbReference type="SUPFAM" id="SSF103473">
    <property type="entry name" value="MFS general substrate transporter"/>
    <property type="match status" value="1"/>
</dbReference>
<organism evidence="8 9">
    <name type="scientific">Glossina palpalis gambiensis</name>
    <dbReference type="NCBI Taxonomy" id="67801"/>
    <lineage>
        <taxon>Eukaryota</taxon>
        <taxon>Metazoa</taxon>
        <taxon>Ecdysozoa</taxon>
        <taxon>Arthropoda</taxon>
        <taxon>Hexapoda</taxon>
        <taxon>Insecta</taxon>
        <taxon>Pterygota</taxon>
        <taxon>Neoptera</taxon>
        <taxon>Endopterygota</taxon>
        <taxon>Diptera</taxon>
        <taxon>Brachycera</taxon>
        <taxon>Muscomorpha</taxon>
        <taxon>Hippoboscoidea</taxon>
        <taxon>Glossinidae</taxon>
        <taxon>Glossina</taxon>
    </lineage>
</organism>
<evidence type="ECO:0000256" key="5">
    <source>
        <dbReference type="ARBA" id="ARBA00023136"/>
    </source>
</evidence>
<evidence type="ECO:0000256" key="2">
    <source>
        <dbReference type="ARBA" id="ARBA00022448"/>
    </source>
</evidence>
<dbReference type="Proteomes" id="UP000092460">
    <property type="component" value="Unassembled WGS sequence"/>
</dbReference>
<sequence>EEEATDFETAIALAGFGTFNVLLVSLSSLSVFATLFSSTSMSFILPTAECDLHLDLNEKGLLNGITYAGMITSTIPWGFAADTIGRKKVLIAGLLSNAVFVVCCGFSQNVKQLLAFKFFDGLA</sequence>
<protein>
    <recommendedName>
        <fullName evidence="7">Major facilitator superfamily (MFS) profile domain-containing protein</fullName>
    </recommendedName>
</protein>
<keyword evidence="2" id="KW-0813">Transport</keyword>
<evidence type="ECO:0000259" key="7">
    <source>
        <dbReference type="PROSITE" id="PS50850"/>
    </source>
</evidence>
<dbReference type="GO" id="GO:0016020">
    <property type="term" value="C:membrane"/>
    <property type="evidence" value="ECO:0007669"/>
    <property type="project" value="UniProtKB-SubCell"/>
</dbReference>
<dbReference type="InterPro" id="IPR011701">
    <property type="entry name" value="MFS"/>
</dbReference>
<dbReference type="InterPro" id="IPR020846">
    <property type="entry name" value="MFS_dom"/>
</dbReference>
<comment type="subcellular location">
    <subcellularLocation>
        <location evidence="1">Membrane</location>
        <topology evidence="1">Multi-pass membrane protein</topology>
    </subcellularLocation>
</comment>
<keyword evidence="4 6" id="KW-1133">Transmembrane helix</keyword>
<keyword evidence="3 6" id="KW-0812">Transmembrane</keyword>
<dbReference type="EnsemblMetazoa" id="GPPI013763-RA">
    <property type="protein sequence ID" value="GPPI013763-PA"/>
    <property type="gene ID" value="GPPI013763"/>
</dbReference>
<dbReference type="PANTHER" id="PTHR23511">
    <property type="entry name" value="SYNAPTIC VESICLE GLYCOPROTEIN 2"/>
    <property type="match status" value="1"/>
</dbReference>
<evidence type="ECO:0000256" key="4">
    <source>
        <dbReference type="ARBA" id="ARBA00022989"/>
    </source>
</evidence>
<proteinExistence type="predicted"/>
<dbReference type="VEuPathDB" id="VectorBase:GPPI013763"/>
<dbReference type="PROSITE" id="PS50850">
    <property type="entry name" value="MFS"/>
    <property type="match status" value="1"/>
</dbReference>
<evidence type="ECO:0000256" key="6">
    <source>
        <dbReference type="SAM" id="Phobius"/>
    </source>
</evidence>
<keyword evidence="9" id="KW-1185">Reference proteome</keyword>
<feature type="domain" description="Major facilitator superfamily (MFS) profile" evidence="7">
    <location>
        <begin position="23"/>
        <end position="123"/>
    </location>
</feature>
<dbReference type="Gene3D" id="1.20.1250.20">
    <property type="entry name" value="MFS general substrate transporter like domains"/>
    <property type="match status" value="1"/>
</dbReference>
<feature type="transmembrane region" description="Helical" evidence="6">
    <location>
        <begin position="12"/>
        <end position="36"/>
    </location>
</feature>
<dbReference type="PANTHER" id="PTHR23511:SF36">
    <property type="entry name" value="EG:BACR7A4.13 PROTEIN-RELATED"/>
    <property type="match status" value="1"/>
</dbReference>
<evidence type="ECO:0000256" key="1">
    <source>
        <dbReference type="ARBA" id="ARBA00004141"/>
    </source>
</evidence>
<reference evidence="9" key="1">
    <citation type="submission" date="2015-01" db="EMBL/GenBank/DDBJ databases">
        <authorList>
            <person name="Aksoy S."/>
            <person name="Warren W."/>
            <person name="Wilson R.K."/>
        </authorList>
    </citation>
    <scope>NUCLEOTIDE SEQUENCE [LARGE SCALE GENOMIC DNA]</scope>
    <source>
        <strain evidence="9">IAEA</strain>
    </source>
</reference>
<dbReference type="InterPro" id="IPR036259">
    <property type="entry name" value="MFS_trans_sf"/>
</dbReference>
<dbReference type="AlphaFoldDB" id="A0A1B0AZD5"/>
<evidence type="ECO:0000313" key="9">
    <source>
        <dbReference type="Proteomes" id="UP000092460"/>
    </source>
</evidence>
<evidence type="ECO:0000313" key="8">
    <source>
        <dbReference type="EnsemblMetazoa" id="GPPI013763-PA"/>
    </source>
</evidence>
<dbReference type="STRING" id="67801.A0A1B0AZD5"/>
<keyword evidence="5 6" id="KW-0472">Membrane</keyword>
<feature type="transmembrane region" description="Helical" evidence="6">
    <location>
        <begin position="89"/>
        <end position="108"/>
    </location>
</feature>